<accession>A0A1X7N9I3</accession>
<reference evidence="2" key="1">
    <citation type="submission" date="2017-04" db="EMBL/GenBank/DDBJ databases">
        <authorList>
            <person name="Varghese N."/>
            <person name="Submissions S."/>
        </authorList>
    </citation>
    <scope>NUCLEOTIDE SEQUENCE [LARGE SCALE GENOMIC DNA]</scope>
    <source>
        <strain evidence="2">VKM Ac-2121</strain>
    </source>
</reference>
<evidence type="ECO:0000313" key="1">
    <source>
        <dbReference type="EMBL" id="SMH34210.1"/>
    </source>
</evidence>
<dbReference type="STRING" id="1891671.SAMN06295885_0956"/>
<evidence type="ECO:0008006" key="3">
    <source>
        <dbReference type="Google" id="ProtNLM"/>
    </source>
</evidence>
<gene>
    <name evidence="1" type="ORF">SAMN06295885_0956</name>
</gene>
<proteinExistence type="predicted"/>
<organism evidence="1 2">
    <name type="scientific">Rathayibacter oskolensis</name>
    <dbReference type="NCBI Taxonomy" id="1891671"/>
    <lineage>
        <taxon>Bacteria</taxon>
        <taxon>Bacillati</taxon>
        <taxon>Actinomycetota</taxon>
        <taxon>Actinomycetes</taxon>
        <taxon>Micrococcales</taxon>
        <taxon>Microbacteriaceae</taxon>
        <taxon>Rathayibacter</taxon>
    </lineage>
</organism>
<dbReference type="OrthoDB" id="1493526at2"/>
<name>A0A1X7N9I3_9MICO</name>
<dbReference type="Proteomes" id="UP000193711">
    <property type="component" value="Unassembled WGS sequence"/>
</dbReference>
<keyword evidence="2" id="KW-1185">Reference proteome</keyword>
<sequence length="163" mass="18290">MSIVKSYGEFWNPDAVNWGAKELLGTWRNAGSNKQNNFWSAKGIYVLYQEFKPLYVGKALADSSGVGKRLADHLSDRLVGRWDMFSWYSLSKPSKTTLAVNIAGSRHLSTKQMVETLEAIAILITDPPLNRKRESLDGAIEVEQIGGSVRTIRSYLQELVDRP</sequence>
<dbReference type="AlphaFoldDB" id="A0A1X7N9I3"/>
<dbReference type="RefSeq" id="WP_129587891.1">
    <property type="nucleotide sequence ID" value="NZ_FXBM01000001.1"/>
</dbReference>
<dbReference type="EMBL" id="FXBM01000001">
    <property type="protein sequence ID" value="SMH34210.1"/>
    <property type="molecule type" value="Genomic_DNA"/>
</dbReference>
<evidence type="ECO:0000313" key="2">
    <source>
        <dbReference type="Proteomes" id="UP000193711"/>
    </source>
</evidence>
<protein>
    <recommendedName>
        <fullName evidence="3">GIY-YIG domain-containing protein</fullName>
    </recommendedName>
</protein>